<feature type="transmembrane region" description="Helical" evidence="28">
    <location>
        <begin position="945"/>
        <end position="967"/>
    </location>
</feature>
<comment type="caution">
    <text evidence="31">The sequence shown here is derived from an EMBL/GenBank/DDBJ whole genome shotgun (WGS) entry which is preliminary data.</text>
</comment>
<keyword evidence="3" id="KW-0813">Transport</keyword>
<dbReference type="InterPro" id="IPR043502">
    <property type="entry name" value="DNA/RNA_pol_sf"/>
</dbReference>
<dbReference type="InterPro" id="IPR002492">
    <property type="entry name" value="Transposase_Tc1-like"/>
</dbReference>
<feature type="compositionally biased region" description="Basic and acidic residues" evidence="27">
    <location>
        <begin position="2041"/>
        <end position="2061"/>
    </location>
</feature>
<keyword evidence="6" id="KW-0732">Signal</keyword>
<feature type="domain" description="CCHC-type" evidence="29">
    <location>
        <begin position="2365"/>
        <end position="2379"/>
    </location>
</feature>
<dbReference type="InterPro" id="IPR057667">
    <property type="entry name" value="HTH_SB"/>
</dbReference>
<dbReference type="SUPFAM" id="SSF53850">
    <property type="entry name" value="Periplasmic binding protein-like II"/>
    <property type="match status" value="1"/>
</dbReference>
<feature type="compositionally biased region" description="Acidic residues" evidence="27">
    <location>
        <begin position="1821"/>
        <end position="1833"/>
    </location>
</feature>
<dbReference type="InterPro" id="IPR038717">
    <property type="entry name" value="Tc1-like_DDE_dom"/>
</dbReference>
<dbReference type="CDD" id="cd01650">
    <property type="entry name" value="RT_nLTR_like"/>
    <property type="match status" value="1"/>
</dbReference>
<feature type="binding site" evidence="23">
    <location>
        <position position="1119"/>
    </location>
    <ligand>
        <name>L-glutamate</name>
        <dbReference type="ChEBI" id="CHEBI:29985"/>
    </ligand>
</feature>
<feature type="compositionally biased region" description="Basic and acidic residues" evidence="27">
    <location>
        <begin position="1903"/>
        <end position="1921"/>
    </location>
</feature>
<dbReference type="GO" id="GO:0006313">
    <property type="term" value="P:DNA transposition"/>
    <property type="evidence" value="ECO:0007669"/>
    <property type="project" value="InterPro"/>
</dbReference>
<keyword evidence="5 28" id="KW-0812">Transmembrane</keyword>
<dbReference type="PRINTS" id="PR00177">
    <property type="entry name" value="NMDARECEPTOR"/>
</dbReference>
<reference evidence="31" key="1">
    <citation type="submission" date="2023-06" db="EMBL/GenBank/DDBJ databases">
        <title>Male Hemibagrus guttatus genome.</title>
        <authorList>
            <person name="Bian C."/>
        </authorList>
    </citation>
    <scope>NUCLEOTIDE SEQUENCE</scope>
    <source>
        <strain evidence="31">Male_cb2023</strain>
        <tissue evidence="31">Muscle</tissue>
    </source>
</reference>
<feature type="compositionally biased region" description="Basic and acidic residues" evidence="27">
    <location>
        <begin position="1430"/>
        <end position="1440"/>
    </location>
</feature>
<feature type="binding site" evidence="23">
    <location>
        <position position="1078"/>
    </location>
    <ligand>
        <name>L-glutamate</name>
        <dbReference type="ChEBI" id="CHEBI:29985"/>
    </ligand>
</feature>
<evidence type="ECO:0000313" key="31">
    <source>
        <dbReference type="EMBL" id="KAK3510690.1"/>
    </source>
</evidence>
<evidence type="ECO:0000256" key="19">
    <source>
        <dbReference type="ARBA" id="ARBA00034104"/>
    </source>
</evidence>
<dbReference type="SUPFAM" id="SSF53822">
    <property type="entry name" value="Periplasmic binding protein-like I"/>
    <property type="match status" value="1"/>
</dbReference>
<evidence type="ECO:0000256" key="10">
    <source>
        <dbReference type="ARBA" id="ARBA00023018"/>
    </source>
</evidence>
<evidence type="ECO:0000256" key="14">
    <source>
        <dbReference type="ARBA" id="ARBA00023170"/>
    </source>
</evidence>
<dbReference type="GO" id="GO:0003677">
    <property type="term" value="F:DNA binding"/>
    <property type="evidence" value="ECO:0007669"/>
    <property type="project" value="InterPro"/>
</dbReference>
<dbReference type="FunFam" id="3.40.190.10:FF:000007">
    <property type="entry name" value="Putative glutamate receptor ionotropic NMDA 2B"/>
    <property type="match status" value="1"/>
</dbReference>
<accession>A0AAE0ULI6</accession>
<evidence type="ECO:0000256" key="18">
    <source>
        <dbReference type="ARBA" id="ARBA00023303"/>
    </source>
</evidence>
<evidence type="ECO:0000256" key="9">
    <source>
        <dbReference type="ARBA" id="ARBA00022989"/>
    </source>
</evidence>
<evidence type="ECO:0000256" key="26">
    <source>
        <dbReference type="PROSITE-ProRule" id="PRU00047"/>
    </source>
</evidence>
<dbReference type="InterPro" id="IPR019594">
    <property type="entry name" value="Glu/Gly-bd"/>
</dbReference>
<feature type="compositionally biased region" description="Acidic residues" evidence="27">
    <location>
        <begin position="2062"/>
        <end position="2079"/>
    </location>
</feature>
<dbReference type="EMBL" id="JAUCMX010000025">
    <property type="protein sequence ID" value="KAK3510690.1"/>
    <property type="molecule type" value="Genomic_DNA"/>
</dbReference>
<evidence type="ECO:0000256" key="11">
    <source>
        <dbReference type="ARBA" id="ARBA00023065"/>
    </source>
</evidence>
<comment type="similarity">
    <text evidence="1">Belongs to the beta type-B retroviral polymerase family. HERV class-II K(HML-2) pol subfamily.</text>
</comment>
<evidence type="ECO:0000256" key="17">
    <source>
        <dbReference type="ARBA" id="ARBA00023286"/>
    </source>
</evidence>
<dbReference type="InterPro" id="IPR001878">
    <property type="entry name" value="Znf_CCHC"/>
</dbReference>
<keyword evidence="11" id="KW-0406">Ion transport</keyword>
<dbReference type="SUPFAM" id="SSF46689">
    <property type="entry name" value="Homeodomain-like"/>
    <property type="match status" value="1"/>
</dbReference>
<feature type="region of interest" description="Disordered" evidence="27">
    <location>
        <begin position="2376"/>
        <end position="2420"/>
    </location>
</feature>
<dbReference type="FunFam" id="3.40.190.10:FF:000038">
    <property type="entry name" value="Putative glutamate receptor ionotropic NMDA 2B"/>
    <property type="match status" value="1"/>
</dbReference>
<dbReference type="Pfam" id="PF13358">
    <property type="entry name" value="DDE_3"/>
    <property type="match status" value="1"/>
</dbReference>
<keyword evidence="7" id="KW-0106">Calcium</keyword>
<feature type="binding site" evidence="23">
    <location>
        <position position="1077"/>
    </location>
    <ligand>
        <name>L-glutamate</name>
        <dbReference type="ChEBI" id="CHEBI:29985"/>
    </ligand>
</feature>
<feature type="compositionally biased region" description="Acidic residues" evidence="27">
    <location>
        <begin position="2162"/>
        <end position="2189"/>
    </location>
</feature>
<evidence type="ECO:0000259" key="30">
    <source>
        <dbReference type="PROSITE" id="PS50878"/>
    </source>
</evidence>
<dbReference type="GO" id="GO:0045211">
    <property type="term" value="C:postsynaptic membrane"/>
    <property type="evidence" value="ECO:0007669"/>
    <property type="project" value="UniProtKB-SubCell"/>
</dbReference>
<dbReference type="GO" id="GO:0015074">
    <property type="term" value="P:DNA integration"/>
    <property type="evidence" value="ECO:0007669"/>
    <property type="project" value="InterPro"/>
</dbReference>
<feature type="compositionally biased region" description="Basic and acidic residues" evidence="27">
    <location>
        <begin position="2080"/>
        <end position="2104"/>
    </location>
</feature>
<keyword evidence="26" id="KW-0863">Zinc-finger</keyword>
<evidence type="ECO:0000256" key="12">
    <source>
        <dbReference type="ARBA" id="ARBA00023136"/>
    </source>
</evidence>
<organism evidence="31 32">
    <name type="scientific">Hemibagrus guttatus</name>
    <dbReference type="NCBI Taxonomy" id="175788"/>
    <lineage>
        <taxon>Eukaryota</taxon>
        <taxon>Metazoa</taxon>
        <taxon>Chordata</taxon>
        <taxon>Craniata</taxon>
        <taxon>Vertebrata</taxon>
        <taxon>Euteleostomi</taxon>
        <taxon>Actinopterygii</taxon>
        <taxon>Neopterygii</taxon>
        <taxon>Teleostei</taxon>
        <taxon>Ostariophysi</taxon>
        <taxon>Siluriformes</taxon>
        <taxon>Bagridae</taxon>
        <taxon>Hemibagrus</taxon>
    </lineage>
</organism>
<keyword evidence="9 28" id="KW-1133">Transmembrane helix</keyword>
<dbReference type="CDD" id="cd13718">
    <property type="entry name" value="PBP2_iGluR_NMDA_Nr2"/>
    <property type="match status" value="1"/>
</dbReference>
<keyword evidence="12 28" id="KW-0472">Membrane</keyword>
<evidence type="ECO:0000313" key="32">
    <source>
        <dbReference type="Proteomes" id="UP001274896"/>
    </source>
</evidence>
<comment type="catalytic activity">
    <reaction evidence="21">
        <text>Na(+)(in) = Na(+)(out)</text>
        <dbReference type="Rhea" id="RHEA:34963"/>
        <dbReference type="ChEBI" id="CHEBI:29101"/>
    </reaction>
</comment>
<keyword evidence="32" id="KW-1185">Reference proteome</keyword>
<keyword evidence="13 25" id="KW-1015">Disulfide bond</keyword>
<keyword evidence="18" id="KW-0407">Ion channel</keyword>
<evidence type="ECO:0000256" key="7">
    <source>
        <dbReference type="ARBA" id="ARBA00022837"/>
    </source>
</evidence>
<sequence>MEKYRDGQRELHCVFVDLEKAYDRVPREELWYCMRKSGVAEKYVRVVQDMYERSRTVVRCAVGQTEEFKVEVGLHQGSALSPFLFAIVMDQLSGEVRQESPWTMMFADDIVICSESTEQVEENLERWRFALERRGMKVSHSKTEYMCVNEREGSGTVRLQGEEVKKVQEFKYLGSTVQSNGECGKEDASSSFFQFSASLHQEALLMLSVMEEYDWHVFSVVTTRFPGHQEFLATIRVTVEHSFVRWDLQSVVTLDGVGEPEDRAHVQLKRIQSPVILLYCSKDEAELVLVEARSLGLIGAGFVWIVPSLTSGNPARTPEAFPPGMISIAYDEWDYPLETRVRDAVGIFSHAAAAMFQEQGRIPDGTVSCSGQAEKPEIPASALRSQTPNSTMAKTKELSKDTRNKIVDLHQAGKTESAIGKQLGVKKSTVGAIIRTWKTYKTTDDLPRSGAPRKISPRGVKMITRTVSKNPRTTRGDLVNDLQRAGTKVTKATVSNTLRRQGLKSCSARRVPLLKPVHVRARLKFAREHLDDPEEDWENVIWSDETKIELFGKNSTCRVWRRKNAELHPKNTIPTVKHGGGNIMLWGCFSAKGPGRLIRVKERMNGAMYREILSKNLLPSARALKMKRGWVFQHDNDPKHTARATKEWLRKKHFKVLEWPSQSPDLNPIENLWRELKIRVAQRQPQNITALEEICMEEWAKLPATVCKNLVATYRKRLTSVIANKGYMMGVTLEGRDLSFMDDGYQVNPKLVVIVLNTEREWEKMGRWENHSLILKFPVWPRYNSFGDAEADENHLSIVTLEEKPFVIVDDVDILTGTCMRNSVPCRKHIKDNTTGGSYLKQCCKGFCIDILKKIARNVKFTYDLYLVTNGKHGKKINNVWNGMVGEVVYKKAVMAVGSLTINEERSEVIDFSVPFVETGISVMVSRSNGTVSPSAFLEPFSASVWVMMFVMLLIVTAIAVFLFEFISPLGFNRNLAQGKDPHGPSFTIGKAIWLLWGLVFNNSVPVQNPRGTTSKFIVSVWAFFAVIFLASYTANLAAFMIQEEFVDQVTGLSDRKFQSPYSFSPPFRFGTVPNGSTERNIRKNYPDMHQYMVKYHQSGVQDALISLKTGKLDAFIYDAAVLNYMAGRDDGCKLVTIGSGYVFATTGYGIALQKGSYWKRLVDLAILGIIGDGEMEELEAQWLTGICHNEKNEVMSSQLDVDNMAGVFYMLAAAMALSLLTFCWEHLFYWRLRYCFTGLCSGQPGLLFTISRGIWSCIHGVHIEMKKLPVLDFSPQANMLHLLKSAKEITTLGVTSPKRPVSSILSPTPGILDLMSGPKGNNLAPKDAIYNNTNTMIANRHKEPLNNTLLPGQCALSLADAQSGVAGSTGTGGGGGGAVDPGVPASKPRALWKKSVETLRQTQGPTTNSPPSSAAVFEPHATMKSQRYLPEDLPARSDVSDCSGRIDLQKQHKVKETLRKRNRLPRDLTDVELSALPSQASQQSNHSAQIYSQNSQSSQIYTIDSVDQEHGLHYPDIFNEHRDNKHRPSSSSEQQPILQLNSNKFPQAHEPDVMQNATTAAKDKKYNTYGKPGVIGLSPAVTTPAQDQRQTHCRSCLSKFSSYSGLYTMRPPQYRCDACLHSANLYDISEDQYLHPNVGAIRGGSVDRSFCAFLPHPNASFTAYLPQSDQEGEGLISHYQNEGIYIHRQHSYENLPQKNSSRRVSLQDNTPHTNLHTSTMVPDKLPKSQSTQLNHTLASVGVSGLGIGRRSKSMYPAHPTENPFLQTLRDDQRLAHGRSSTDIYKQLVPLTLSPVIDGKGPGIGVVTPDLYYPEHCQADEADEEVEADESVEADERVEADKAVEADETDERVEADKEDETDERVDADEAVEADERVEADKEDETDERDEADEAVEADETDERVEADKAVEADETDKRVETDKEDETDERVEAGKAVEADERVEADKEDETDETDEAVEADETDEAVEADETDERVEADKAVEADETDKRVETDKEDETDGRVDAGEAVEADERVEADKEDETDERVEADEAVEADETDERVEADKAVEADETDKRVKTDKEDETVEADEVVEAVEAEEADKRVEADEVVEADKAVEADKRVEADKEDETVEADEVVEAVEAEEADKRVEADEVVEADKAVEADKRVEAGTAVEADERVEADKEDETVEADEAVEAEETVEADETDERVEADECRAFHHRVVSRSVPLHEFESPARCWSHIIGNVVGHENIVSASRMNSAIVVFLNDVEKVRKLTQNGIVVNNETILVSPLSSPAKKVMLSNVPPFISDEAIGKELSRYGRMVSPIKKIPLGCKSPLVKHLVSFRRMVFMVFKEGVGELHVVFKFTVDGFDYNIFVSSDTDIKFFKCGQTGHLARACPERQSDPGVSERPGRDAAEPAGVVPPAEGPGAGRPDRKKPWSTEKSSYTLNITRDIVRSLKALEIEIVELKCLEATGDRGHIEALKSKKAKMNDLLDITAQGALVHSRFKSAAKMDAPSKFFFSLEQKNGQKRFIHAVRTESGDLLSESTEIRKQTVSFYSKLYSSEWSGAQVVEDSFLVGLPKLSERAARELDRELSLEELYEALQRMENGRASGIDGLPGEFYKAFWAVIGKDVLDVLQDSVWRGELPLSCRRAVLTLLSKKGDLTHLKNWLPVSLLCTDYKLLSKCLSIFISLCR</sequence>
<feature type="compositionally biased region" description="Basic and acidic residues" evidence="27">
    <location>
        <begin position="1975"/>
        <end position="1993"/>
    </location>
</feature>
<feature type="region of interest" description="Disordered" evidence="27">
    <location>
        <begin position="1821"/>
        <end position="2112"/>
    </location>
</feature>
<dbReference type="InterPro" id="IPR018884">
    <property type="entry name" value="NMDAR2_C"/>
</dbReference>
<evidence type="ECO:0000256" key="16">
    <source>
        <dbReference type="ARBA" id="ARBA00023257"/>
    </source>
</evidence>
<evidence type="ECO:0000256" key="6">
    <source>
        <dbReference type="ARBA" id="ARBA00022729"/>
    </source>
</evidence>
<name>A0AAE0ULI6_9TELE</name>
<dbReference type="GO" id="GO:0004523">
    <property type="term" value="F:RNA-DNA hybrid ribonuclease activity"/>
    <property type="evidence" value="ECO:0007669"/>
    <property type="project" value="UniProtKB-EC"/>
</dbReference>
<evidence type="ECO:0000256" key="21">
    <source>
        <dbReference type="ARBA" id="ARBA00036239"/>
    </source>
</evidence>
<feature type="site" description="Crucial to convey clamshell closure to channel opening" evidence="24">
    <location>
        <position position="1050"/>
    </location>
</feature>
<keyword evidence="14" id="KW-0675">Receptor</keyword>
<keyword evidence="10" id="KW-0770">Synapse</keyword>
<feature type="transmembrane region" description="Helical" evidence="28">
    <location>
        <begin position="1017"/>
        <end position="1039"/>
    </location>
</feature>
<dbReference type="FunFam" id="3.40.50.2300:FF:000020">
    <property type="entry name" value="Glutamate receptor ionotropic, NMDA 2B, putative"/>
    <property type="match status" value="1"/>
</dbReference>
<dbReference type="GO" id="GO:0004972">
    <property type="term" value="F:NMDA glutamate receptor activity"/>
    <property type="evidence" value="ECO:0007669"/>
    <property type="project" value="UniProtKB-ARBA"/>
</dbReference>
<evidence type="ECO:0000256" key="15">
    <source>
        <dbReference type="ARBA" id="ARBA00023180"/>
    </source>
</evidence>
<feature type="compositionally biased region" description="Basic and acidic residues" evidence="27">
    <location>
        <begin position="2000"/>
        <end position="2017"/>
    </location>
</feature>
<proteinExistence type="inferred from homology"/>
<feature type="compositionally biased region" description="Basic and acidic residues" evidence="27">
    <location>
        <begin position="1834"/>
        <end position="1845"/>
    </location>
</feature>
<dbReference type="GO" id="GO:0008270">
    <property type="term" value="F:zinc ion binding"/>
    <property type="evidence" value="ECO:0007669"/>
    <property type="project" value="UniProtKB-KW"/>
</dbReference>
<comment type="subcellular location">
    <subcellularLocation>
        <location evidence="19">Postsynaptic cell membrane</location>
        <topology evidence="19">Multi-pass membrane protein</topology>
    </subcellularLocation>
</comment>
<dbReference type="InterPro" id="IPR015683">
    <property type="entry name" value="Ionotropic_Glu_rcpt"/>
</dbReference>
<dbReference type="PROSITE" id="PS50878">
    <property type="entry name" value="RT_POL"/>
    <property type="match status" value="1"/>
</dbReference>
<keyword evidence="4" id="KW-1003">Cell membrane</keyword>
<dbReference type="Pfam" id="PF25787">
    <property type="entry name" value="HTH_SB"/>
    <property type="match status" value="1"/>
</dbReference>
<evidence type="ECO:0000256" key="2">
    <source>
        <dbReference type="ARBA" id="ARBA00012180"/>
    </source>
</evidence>
<dbReference type="Pfam" id="PF01498">
    <property type="entry name" value="HTH_Tnp_Tc3_2"/>
    <property type="match status" value="1"/>
</dbReference>
<dbReference type="Pfam" id="PF00060">
    <property type="entry name" value="Lig_chan"/>
    <property type="match status" value="1"/>
</dbReference>
<feature type="compositionally biased region" description="Acidic residues" evidence="27">
    <location>
        <begin position="2018"/>
        <end position="2040"/>
    </location>
</feature>
<evidence type="ECO:0000256" key="28">
    <source>
        <dbReference type="SAM" id="Phobius"/>
    </source>
</evidence>
<evidence type="ECO:0000256" key="24">
    <source>
        <dbReference type="PIRSR" id="PIRSR601508-2"/>
    </source>
</evidence>
<feature type="compositionally biased region" description="Basic and acidic residues" evidence="27">
    <location>
        <begin position="1930"/>
        <end position="1945"/>
    </location>
</feature>
<feature type="region of interest" description="Disordered" evidence="27">
    <location>
        <begin position="1704"/>
        <end position="1728"/>
    </location>
</feature>
<dbReference type="Gene3D" id="4.10.60.10">
    <property type="entry name" value="Zinc finger, CCHC-type"/>
    <property type="match status" value="1"/>
</dbReference>
<comment type="catalytic activity">
    <reaction evidence="22">
        <text>Ca(2+)(in) = Ca(2+)(out)</text>
        <dbReference type="Rhea" id="RHEA:29671"/>
        <dbReference type="ChEBI" id="CHEBI:29108"/>
    </reaction>
</comment>
<evidence type="ECO:0000256" key="20">
    <source>
        <dbReference type="ARBA" id="ARBA00034430"/>
    </source>
</evidence>
<dbReference type="Gene3D" id="3.30.70.270">
    <property type="match status" value="1"/>
</dbReference>
<dbReference type="InterPro" id="IPR028082">
    <property type="entry name" value="Peripla_BP_I"/>
</dbReference>
<dbReference type="Gene3D" id="3.40.50.2300">
    <property type="match status" value="3"/>
</dbReference>
<evidence type="ECO:0000256" key="3">
    <source>
        <dbReference type="ARBA" id="ARBA00022448"/>
    </source>
</evidence>
<dbReference type="PROSITE" id="PS50158">
    <property type="entry name" value="ZF_CCHC"/>
    <property type="match status" value="1"/>
</dbReference>
<keyword evidence="16" id="KW-0628">Postsynaptic cell membrane</keyword>
<gene>
    <name evidence="31" type="ORF">QTP70_013633</name>
</gene>
<dbReference type="EC" id="3.1.26.4" evidence="2"/>
<feature type="binding site" evidence="23">
    <location>
        <position position="906"/>
    </location>
    <ligand>
        <name>L-glutamate</name>
        <dbReference type="ChEBI" id="CHEBI:29985"/>
    </ligand>
</feature>
<dbReference type="InterPro" id="IPR043128">
    <property type="entry name" value="Rev_trsase/Diguanyl_cyclase"/>
</dbReference>
<keyword evidence="15" id="KW-0325">Glycoprotein</keyword>
<dbReference type="InterPro" id="IPR001320">
    <property type="entry name" value="Iontro_rcpt_C"/>
</dbReference>
<dbReference type="InterPro" id="IPR047655">
    <property type="entry name" value="Transpos_IS630-like"/>
</dbReference>
<dbReference type="InterPro" id="IPR001508">
    <property type="entry name" value="Iono_Glu_rcpt_met"/>
</dbReference>
<evidence type="ECO:0000256" key="25">
    <source>
        <dbReference type="PIRSR" id="PIRSR601508-3"/>
    </source>
</evidence>
<feature type="region of interest" description="Disordered" evidence="27">
    <location>
        <begin position="1426"/>
        <end position="1445"/>
    </location>
</feature>
<feature type="compositionally biased region" description="Acidic residues" evidence="27">
    <location>
        <begin position="1880"/>
        <end position="1902"/>
    </location>
</feature>
<evidence type="ECO:0000259" key="29">
    <source>
        <dbReference type="PROSITE" id="PS50158"/>
    </source>
</evidence>
<dbReference type="Pfam" id="PF00078">
    <property type="entry name" value="RVT_1"/>
    <property type="match status" value="1"/>
</dbReference>
<evidence type="ECO:0000256" key="23">
    <source>
        <dbReference type="PIRSR" id="PIRSR601508-1"/>
    </source>
</evidence>
<dbReference type="InterPro" id="IPR009057">
    <property type="entry name" value="Homeodomain-like_sf"/>
</dbReference>
<feature type="transmembrane region" description="Helical" evidence="28">
    <location>
        <begin position="1208"/>
        <end position="1231"/>
    </location>
</feature>
<protein>
    <recommendedName>
        <fullName evidence="2">ribonuclease H</fullName>
        <ecNumber evidence="2">3.1.26.4</ecNumber>
    </recommendedName>
</protein>
<dbReference type="SMART" id="SM00918">
    <property type="entry name" value="Lig_chan-Glu_bd"/>
    <property type="match status" value="1"/>
</dbReference>
<evidence type="ECO:0000256" key="27">
    <source>
        <dbReference type="SAM" id="MobiDB-lite"/>
    </source>
</evidence>
<evidence type="ECO:0000256" key="1">
    <source>
        <dbReference type="ARBA" id="ARBA00010879"/>
    </source>
</evidence>
<feature type="region of interest" description="Disordered" evidence="27">
    <location>
        <begin position="2157"/>
        <end position="2189"/>
    </location>
</feature>
<feature type="disulfide bond" evidence="25">
    <location>
        <begin position="1133"/>
        <end position="1188"/>
    </location>
</feature>
<dbReference type="PANTHER" id="PTHR18966">
    <property type="entry name" value="IONOTROPIC GLUTAMATE RECEPTOR"/>
    <property type="match status" value="1"/>
</dbReference>
<dbReference type="SUPFAM" id="SSF56672">
    <property type="entry name" value="DNA/RNA polymerases"/>
    <property type="match status" value="1"/>
</dbReference>
<dbReference type="Pfam" id="PF10565">
    <property type="entry name" value="NMDAR2_C"/>
    <property type="match status" value="1"/>
</dbReference>
<evidence type="ECO:0000256" key="22">
    <source>
        <dbReference type="ARBA" id="ARBA00036634"/>
    </source>
</evidence>
<dbReference type="InterPro" id="IPR000477">
    <property type="entry name" value="RT_dom"/>
</dbReference>
<feature type="site" description="Interaction with the cone snail toxin Con-ikot-ikot" evidence="24">
    <location>
        <position position="1083"/>
    </location>
</feature>
<keyword evidence="17" id="KW-1071">Ligand-gated ion channel</keyword>
<evidence type="ECO:0000256" key="8">
    <source>
        <dbReference type="ARBA" id="ARBA00022842"/>
    </source>
</evidence>
<dbReference type="Proteomes" id="UP001274896">
    <property type="component" value="Unassembled WGS sequence"/>
</dbReference>
<evidence type="ECO:0000256" key="5">
    <source>
        <dbReference type="ARBA" id="ARBA00022692"/>
    </source>
</evidence>
<dbReference type="Pfam" id="PF10613">
    <property type="entry name" value="Lig_chan-Glu_bd"/>
    <property type="match status" value="1"/>
</dbReference>
<dbReference type="SMART" id="SM00079">
    <property type="entry name" value="PBPe"/>
    <property type="match status" value="1"/>
</dbReference>
<dbReference type="Gene3D" id="3.30.420.10">
    <property type="entry name" value="Ribonuclease H-like superfamily/Ribonuclease H"/>
    <property type="match status" value="1"/>
</dbReference>
<dbReference type="Gene3D" id="3.40.190.10">
    <property type="entry name" value="Periplasmic binding protein-like II"/>
    <property type="match status" value="3"/>
</dbReference>
<evidence type="ECO:0000256" key="4">
    <source>
        <dbReference type="ARBA" id="ARBA00022475"/>
    </source>
</evidence>
<feature type="compositionally biased region" description="Acidic residues" evidence="27">
    <location>
        <begin position="1946"/>
        <end position="1974"/>
    </location>
</feature>
<feature type="compositionally biased region" description="Polar residues" evidence="27">
    <location>
        <begin position="1704"/>
        <end position="1721"/>
    </location>
</feature>
<dbReference type="GO" id="GO:0017146">
    <property type="term" value="C:NMDA selective glutamate receptor complex"/>
    <property type="evidence" value="ECO:0007669"/>
    <property type="project" value="UniProtKB-ARBA"/>
</dbReference>
<dbReference type="InterPro" id="IPR036397">
    <property type="entry name" value="RNaseH_sf"/>
</dbReference>
<comment type="catalytic activity">
    <reaction evidence="20">
        <text>K(+)(in) = K(+)(out)</text>
        <dbReference type="Rhea" id="RHEA:29463"/>
        <dbReference type="ChEBI" id="CHEBI:29103"/>
    </reaction>
</comment>
<keyword evidence="26" id="KW-0862">Zinc</keyword>
<feature type="compositionally biased region" description="Acidic residues" evidence="27">
    <location>
        <begin position="1846"/>
        <end position="1872"/>
    </location>
</feature>
<feature type="domain" description="Reverse transcriptase" evidence="30">
    <location>
        <begin position="1"/>
        <end position="177"/>
    </location>
</feature>
<feature type="binding site" evidence="23">
    <location>
        <position position="901"/>
    </location>
    <ligand>
        <name>L-glutamate</name>
        <dbReference type="ChEBI" id="CHEBI:29985"/>
    </ligand>
</feature>
<dbReference type="NCBIfam" id="NF033545">
    <property type="entry name" value="transpos_IS630"/>
    <property type="match status" value="1"/>
</dbReference>
<evidence type="ECO:0000256" key="13">
    <source>
        <dbReference type="ARBA" id="ARBA00023157"/>
    </source>
</evidence>
<keyword evidence="8" id="KW-0460">Magnesium</keyword>
<keyword evidence="26" id="KW-0479">Metal-binding</keyword>